<evidence type="ECO:0000313" key="1">
    <source>
        <dbReference type="EMBL" id="THF53308.1"/>
    </source>
</evidence>
<dbReference type="AlphaFoldDB" id="A0A4S4A4R7"/>
<proteinExistence type="predicted"/>
<dbReference type="Proteomes" id="UP000307507">
    <property type="component" value="Unassembled WGS sequence"/>
</dbReference>
<reference evidence="1 2" key="1">
    <citation type="submission" date="2019-04" db="EMBL/GenBank/DDBJ databases">
        <title>Flavobacterium sp. nov. isolated from construction timber.</title>
        <authorList>
            <person name="Lin S.-Y."/>
            <person name="Chang C.-T."/>
            <person name="Young C.-C."/>
        </authorList>
    </citation>
    <scope>NUCLEOTIDE SEQUENCE [LARGE SCALE GENOMIC DNA]</scope>
    <source>
        <strain evidence="1 2">CC-CTC003</strain>
    </source>
</reference>
<dbReference type="RefSeq" id="WP_136401831.1">
    <property type="nucleotide sequence ID" value="NZ_SSNZ01000001.1"/>
</dbReference>
<comment type="caution">
    <text evidence="1">The sequence shown here is derived from an EMBL/GenBank/DDBJ whole genome shotgun (WGS) entry which is preliminary data.</text>
</comment>
<dbReference type="EMBL" id="SSNZ01000001">
    <property type="protein sequence ID" value="THF53308.1"/>
    <property type="molecule type" value="Genomic_DNA"/>
</dbReference>
<name>A0A4S4A4R7_9FLAO</name>
<gene>
    <name evidence="1" type="ORF">E6C50_03655</name>
</gene>
<dbReference type="OrthoDB" id="942200at2"/>
<keyword evidence="2" id="KW-1185">Reference proteome</keyword>
<protein>
    <recommendedName>
        <fullName evidence="3">Outer membrane protein beta-barrel domain-containing protein</fullName>
    </recommendedName>
</protein>
<evidence type="ECO:0000313" key="2">
    <source>
        <dbReference type="Proteomes" id="UP000307507"/>
    </source>
</evidence>
<organism evidence="1 2">
    <name type="scientific">Flavobacterium supellecticarium</name>
    <dbReference type="NCBI Taxonomy" id="2565924"/>
    <lineage>
        <taxon>Bacteria</taxon>
        <taxon>Pseudomonadati</taxon>
        <taxon>Bacteroidota</taxon>
        <taxon>Flavobacteriia</taxon>
        <taxon>Flavobacteriales</taxon>
        <taxon>Flavobacteriaceae</taxon>
        <taxon>Flavobacterium</taxon>
    </lineage>
</organism>
<sequence>MHPVFAQTNKGKFINASVGLGIVSPYDQETRMTTGSGFYAQGEYVWCPRSWFGVIPYAGVVIAKARSEEKDVNQEEYNLKANTALLGTKVRLAAPIPYVAPFIEVGVGVSLGSFYTHTKADHYSKNGLLMHVPFSLGLALGRKHNVEIKFAYYLHESVRQDSGGAAFGLSFPLED</sequence>
<evidence type="ECO:0008006" key="3">
    <source>
        <dbReference type="Google" id="ProtNLM"/>
    </source>
</evidence>
<accession>A0A4S4A4R7</accession>